<evidence type="ECO:0000256" key="1">
    <source>
        <dbReference type="ARBA" id="ARBA00011040"/>
    </source>
</evidence>
<dbReference type="Proteomes" id="UP000011863">
    <property type="component" value="Chromosome"/>
</dbReference>
<accession>A0A6C7E2J9</accession>
<sequence>MNSLLDLDLLWVTGKGGVGKTTVAAAIAEVAASSGRRVLVCEMDAKGALATAFEVGELEFDPTEVQPNLHAMTMSTEDSLREYLRLFVKIPFLGRIGPLASTFDFVADAAPGVKEILAVGKLCYEVRERHYDLVIVDAEASGHVVSQIGAPKVIADLVQVGLVKDQTQWMLDILEDPTRTGVAVVTTPEEMPVTESIELLEKLTAETGSHPRVVVANRVLPAMFNRREQPIAQRLGEVLPILTDAIGPGVDAVVEAGTIVEARRTIGAGHLDRLRTAIAEFDLTVDDAPLPILTVPELFGRSHGRRVVSLVADSLSDELDV</sequence>
<dbReference type="GO" id="GO:0005524">
    <property type="term" value="F:ATP binding"/>
    <property type="evidence" value="ECO:0007669"/>
    <property type="project" value="InterPro"/>
</dbReference>
<evidence type="ECO:0000259" key="2">
    <source>
        <dbReference type="Pfam" id="PF02374"/>
    </source>
</evidence>
<organism evidence="3 4">
    <name type="scientific">Ilumatobacter coccineus (strain NBRC 103263 / KCTC 29153 / YM16-304)</name>
    <dbReference type="NCBI Taxonomy" id="1313172"/>
    <lineage>
        <taxon>Bacteria</taxon>
        <taxon>Bacillati</taxon>
        <taxon>Actinomycetota</taxon>
        <taxon>Acidimicrobiia</taxon>
        <taxon>Acidimicrobiales</taxon>
        <taxon>Ilumatobacteraceae</taxon>
        <taxon>Ilumatobacter</taxon>
    </lineage>
</organism>
<dbReference type="SUPFAM" id="SSF52540">
    <property type="entry name" value="P-loop containing nucleoside triphosphate hydrolases"/>
    <property type="match status" value="1"/>
</dbReference>
<dbReference type="OrthoDB" id="5242836at2"/>
<dbReference type="Gene3D" id="3.40.50.300">
    <property type="entry name" value="P-loop containing nucleotide triphosphate hydrolases"/>
    <property type="match status" value="1"/>
</dbReference>
<dbReference type="InterPro" id="IPR016300">
    <property type="entry name" value="ATPase_ArsA/GET3"/>
</dbReference>
<dbReference type="GO" id="GO:0016887">
    <property type="term" value="F:ATP hydrolysis activity"/>
    <property type="evidence" value="ECO:0007669"/>
    <property type="project" value="InterPro"/>
</dbReference>
<evidence type="ECO:0000313" key="4">
    <source>
        <dbReference type="Proteomes" id="UP000011863"/>
    </source>
</evidence>
<dbReference type="Pfam" id="PF02374">
    <property type="entry name" value="ArsA_ATPase"/>
    <property type="match status" value="2"/>
</dbReference>
<dbReference type="AlphaFoldDB" id="A0A6C7E2J9"/>
<proteinExistence type="inferred from homology"/>
<reference evidence="3 4" key="1">
    <citation type="journal article" date="2013" name="Int. J. Syst. Evol. Microbiol.">
        <title>Ilumatobacter nonamiense sp. nov. and Ilumatobacter coccineum sp. nov., isolated from seashore sand.</title>
        <authorList>
            <person name="Matsumoto A."/>
            <person name="Kasai H."/>
            <person name="Matsuo Y."/>
            <person name="Shizuri Y."/>
            <person name="Ichikawa N."/>
            <person name="Fujita N."/>
            <person name="Omura S."/>
            <person name="Takahashi Y."/>
        </authorList>
    </citation>
    <scope>NUCLEOTIDE SEQUENCE [LARGE SCALE GENOMIC DNA]</scope>
    <source>
        <strain evidence="4">NBRC 103263 / KCTC 29153 / YM16-304</strain>
    </source>
</reference>
<dbReference type="InterPro" id="IPR027417">
    <property type="entry name" value="P-loop_NTPase"/>
</dbReference>
<dbReference type="RefSeq" id="WP_015440544.1">
    <property type="nucleotide sequence ID" value="NC_020520.1"/>
</dbReference>
<dbReference type="PANTHER" id="PTHR10803">
    <property type="entry name" value="ARSENICAL PUMP-DRIVING ATPASE ARSENITE-TRANSLOCATING ATPASE"/>
    <property type="match status" value="1"/>
</dbReference>
<evidence type="ECO:0000313" key="3">
    <source>
        <dbReference type="EMBL" id="BAN01297.1"/>
    </source>
</evidence>
<dbReference type="PANTHER" id="PTHR10803:SF3">
    <property type="entry name" value="ATPASE GET3"/>
    <property type="match status" value="1"/>
</dbReference>
<gene>
    <name evidence="3" type="ORF">YM304_09830</name>
</gene>
<keyword evidence="4" id="KW-1185">Reference proteome</keyword>
<dbReference type="KEGG" id="aym:YM304_09830"/>
<comment type="similarity">
    <text evidence="1">Belongs to the arsA ATPase family.</text>
</comment>
<protein>
    <submittedName>
        <fullName evidence="3">Putative anion transporting ATPase</fullName>
    </submittedName>
</protein>
<feature type="domain" description="ArsA/GET3 Anion-transporting ATPase-like" evidence="2">
    <location>
        <begin position="163"/>
        <end position="223"/>
    </location>
</feature>
<name>A0A6C7E2J9_ILUCY</name>
<dbReference type="InterPro" id="IPR025723">
    <property type="entry name" value="ArsA/GET3_ATPase-like"/>
</dbReference>
<dbReference type="EMBL" id="AP012057">
    <property type="protein sequence ID" value="BAN01297.1"/>
    <property type="molecule type" value="Genomic_DNA"/>
</dbReference>
<feature type="domain" description="ArsA/GET3 Anion-transporting ATPase-like" evidence="2">
    <location>
        <begin position="9"/>
        <end position="157"/>
    </location>
</feature>